<dbReference type="EMBL" id="JABTTQ020002098">
    <property type="protein sequence ID" value="KAK6125826.1"/>
    <property type="molecule type" value="Genomic_DNA"/>
</dbReference>
<comment type="caution">
    <text evidence="4">The sequence shown here is derived from an EMBL/GenBank/DDBJ whole genome shotgun (WGS) entry which is preliminary data.</text>
</comment>
<dbReference type="InterPro" id="IPR045185">
    <property type="entry name" value="PUB22/23/24-like"/>
</dbReference>
<evidence type="ECO:0000313" key="5">
    <source>
        <dbReference type="Proteomes" id="UP001318860"/>
    </source>
</evidence>
<reference evidence="4 5" key="1">
    <citation type="journal article" date="2021" name="Comput. Struct. Biotechnol. J.">
        <title>De novo genome assembly of the potent medicinal plant Rehmannia glutinosa using nanopore technology.</title>
        <authorList>
            <person name="Ma L."/>
            <person name="Dong C."/>
            <person name="Song C."/>
            <person name="Wang X."/>
            <person name="Zheng X."/>
            <person name="Niu Y."/>
            <person name="Chen S."/>
            <person name="Feng W."/>
        </authorList>
    </citation>
    <scope>NUCLEOTIDE SEQUENCE [LARGE SCALE GENOMIC DNA]</scope>
    <source>
        <strain evidence="4">DH-2019</strain>
    </source>
</reference>
<name>A0ABR0UTK7_REHGL</name>
<dbReference type="InterPro" id="IPR016024">
    <property type="entry name" value="ARM-type_fold"/>
</dbReference>
<sequence length="221" mass="24634">MAWFMKSEDDLSSRQNAICVLRDVVSADQGCVDGLMEIEGIEETLFHIVKVPICPRATKASLVVIHHMISSTQIKSGKTTLKFVQMGLINLILEILVDGDKSVCEKALGVMDDVCGWKEGRESAYENALTIPLLVKKILRVSDMATEFAISSLWKLCLGENENALVEAVQQGAFQKLLVVLQIGSGERTKVTELLKLMNLYRDKIDCFDSSMGFRYIKRSN</sequence>
<evidence type="ECO:0000259" key="3">
    <source>
        <dbReference type="Pfam" id="PF25598"/>
    </source>
</evidence>
<accession>A0ABR0UTK7</accession>
<feature type="domain" description="U-box" evidence="3">
    <location>
        <begin position="4"/>
        <end position="217"/>
    </location>
</feature>
<evidence type="ECO:0000256" key="2">
    <source>
        <dbReference type="RuleBase" id="RU369093"/>
    </source>
</evidence>
<evidence type="ECO:0000256" key="1">
    <source>
        <dbReference type="ARBA" id="ARBA00022786"/>
    </source>
</evidence>
<organism evidence="4 5">
    <name type="scientific">Rehmannia glutinosa</name>
    <name type="common">Chinese foxglove</name>
    <dbReference type="NCBI Taxonomy" id="99300"/>
    <lineage>
        <taxon>Eukaryota</taxon>
        <taxon>Viridiplantae</taxon>
        <taxon>Streptophyta</taxon>
        <taxon>Embryophyta</taxon>
        <taxon>Tracheophyta</taxon>
        <taxon>Spermatophyta</taxon>
        <taxon>Magnoliopsida</taxon>
        <taxon>eudicotyledons</taxon>
        <taxon>Gunneridae</taxon>
        <taxon>Pentapetalae</taxon>
        <taxon>asterids</taxon>
        <taxon>lamiids</taxon>
        <taxon>Lamiales</taxon>
        <taxon>Orobanchaceae</taxon>
        <taxon>Rehmannieae</taxon>
        <taxon>Rehmannia</taxon>
    </lineage>
</organism>
<comment type="catalytic activity">
    <reaction evidence="2">
        <text>S-ubiquitinyl-[E2 ubiquitin-conjugating enzyme]-L-cysteine + [acceptor protein]-L-lysine = [E2 ubiquitin-conjugating enzyme]-L-cysteine + N(6)-ubiquitinyl-[acceptor protein]-L-lysine.</text>
        <dbReference type="EC" id="2.3.2.27"/>
    </reaction>
</comment>
<dbReference type="EC" id="2.3.2.27" evidence="2"/>
<dbReference type="Gene3D" id="1.25.10.10">
    <property type="entry name" value="Leucine-rich Repeat Variant"/>
    <property type="match status" value="1"/>
</dbReference>
<evidence type="ECO:0000313" key="4">
    <source>
        <dbReference type="EMBL" id="KAK6125826.1"/>
    </source>
</evidence>
<comment type="pathway">
    <text evidence="2">Protein modification; protein ubiquitination.</text>
</comment>
<proteinExistence type="predicted"/>
<dbReference type="PANTHER" id="PTHR22849:SF61">
    <property type="entry name" value="U-BOX DOMAIN-CONTAINING PROTEIN 21"/>
    <property type="match status" value="1"/>
</dbReference>
<dbReference type="SUPFAM" id="SSF48371">
    <property type="entry name" value="ARM repeat"/>
    <property type="match status" value="1"/>
</dbReference>
<dbReference type="InterPro" id="IPR058678">
    <property type="entry name" value="ARM_PUB"/>
</dbReference>
<gene>
    <name evidence="4" type="ORF">DH2020_040432</name>
</gene>
<keyword evidence="5" id="KW-1185">Reference proteome</keyword>
<dbReference type="InterPro" id="IPR011989">
    <property type="entry name" value="ARM-like"/>
</dbReference>
<dbReference type="PANTHER" id="PTHR22849">
    <property type="entry name" value="WDSAM1 PROTEIN"/>
    <property type="match status" value="1"/>
</dbReference>
<keyword evidence="2" id="KW-0808">Transferase</keyword>
<keyword evidence="1 2" id="KW-0833">Ubl conjugation pathway</keyword>
<dbReference type="Pfam" id="PF25598">
    <property type="entry name" value="ARM_PUB"/>
    <property type="match status" value="1"/>
</dbReference>
<dbReference type="Proteomes" id="UP001318860">
    <property type="component" value="Unassembled WGS sequence"/>
</dbReference>
<comment type="function">
    <text evidence="2">Functions as an E3 ubiquitin ligase.</text>
</comment>
<protein>
    <recommendedName>
        <fullName evidence="2 3">U-box domain-containing protein</fullName>
        <ecNumber evidence="2">2.3.2.27</ecNumber>
    </recommendedName>
    <alternativeName>
        <fullName evidence="2">RING-type E3 ubiquitin transferase PUB</fullName>
    </alternativeName>
</protein>